<feature type="compositionally biased region" description="Basic and acidic residues" evidence="1">
    <location>
        <begin position="405"/>
        <end position="416"/>
    </location>
</feature>
<feature type="compositionally biased region" description="Polar residues" evidence="1">
    <location>
        <begin position="1141"/>
        <end position="1153"/>
    </location>
</feature>
<dbReference type="Proteomes" id="UP000016930">
    <property type="component" value="Unassembled WGS sequence"/>
</dbReference>
<feature type="region of interest" description="Disordered" evidence="1">
    <location>
        <begin position="586"/>
        <end position="649"/>
    </location>
</feature>
<evidence type="ECO:0000313" key="4">
    <source>
        <dbReference type="Proteomes" id="UP000016930"/>
    </source>
</evidence>
<evidence type="ECO:0000256" key="2">
    <source>
        <dbReference type="SAM" id="Phobius"/>
    </source>
</evidence>
<gene>
    <name evidence="3" type="ORF">CERSUDRAFT_98205</name>
</gene>
<feature type="region of interest" description="Disordered" evidence="1">
    <location>
        <begin position="1125"/>
        <end position="1226"/>
    </location>
</feature>
<keyword evidence="4" id="KW-1185">Reference proteome</keyword>
<feature type="compositionally biased region" description="Basic and acidic residues" evidence="1">
    <location>
        <begin position="590"/>
        <end position="605"/>
    </location>
</feature>
<feature type="region of interest" description="Disordered" evidence="1">
    <location>
        <begin position="405"/>
        <end position="424"/>
    </location>
</feature>
<dbReference type="EMBL" id="KB445805">
    <property type="protein sequence ID" value="EMD33642.1"/>
    <property type="molecule type" value="Genomic_DNA"/>
</dbReference>
<feature type="region of interest" description="Disordered" evidence="1">
    <location>
        <begin position="444"/>
        <end position="478"/>
    </location>
</feature>
<proteinExistence type="predicted"/>
<reference evidence="3 4" key="1">
    <citation type="journal article" date="2012" name="Proc. Natl. Acad. Sci. U.S.A.">
        <title>Comparative genomics of Ceriporiopsis subvermispora and Phanerochaete chrysosporium provide insight into selective ligninolysis.</title>
        <authorList>
            <person name="Fernandez-Fueyo E."/>
            <person name="Ruiz-Duenas F.J."/>
            <person name="Ferreira P."/>
            <person name="Floudas D."/>
            <person name="Hibbett D.S."/>
            <person name="Canessa P."/>
            <person name="Larrondo L.F."/>
            <person name="James T.Y."/>
            <person name="Seelenfreund D."/>
            <person name="Lobos S."/>
            <person name="Polanco R."/>
            <person name="Tello M."/>
            <person name="Honda Y."/>
            <person name="Watanabe T."/>
            <person name="Watanabe T."/>
            <person name="Ryu J.S."/>
            <person name="Kubicek C.P."/>
            <person name="Schmoll M."/>
            <person name="Gaskell J."/>
            <person name="Hammel K.E."/>
            <person name="St John F.J."/>
            <person name="Vanden Wymelenberg A."/>
            <person name="Sabat G."/>
            <person name="Splinter BonDurant S."/>
            <person name="Syed K."/>
            <person name="Yadav J.S."/>
            <person name="Doddapaneni H."/>
            <person name="Subramanian V."/>
            <person name="Lavin J.L."/>
            <person name="Oguiza J.A."/>
            <person name="Perez G."/>
            <person name="Pisabarro A.G."/>
            <person name="Ramirez L."/>
            <person name="Santoyo F."/>
            <person name="Master E."/>
            <person name="Coutinho P.M."/>
            <person name="Henrissat B."/>
            <person name="Lombard V."/>
            <person name="Magnuson J.K."/>
            <person name="Kuees U."/>
            <person name="Hori C."/>
            <person name="Igarashi K."/>
            <person name="Samejima M."/>
            <person name="Held B.W."/>
            <person name="Barry K.W."/>
            <person name="LaButti K.M."/>
            <person name="Lapidus A."/>
            <person name="Lindquist E.A."/>
            <person name="Lucas S.M."/>
            <person name="Riley R."/>
            <person name="Salamov A.A."/>
            <person name="Hoffmeister D."/>
            <person name="Schwenk D."/>
            <person name="Hadar Y."/>
            <person name="Yarden O."/>
            <person name="de Vries R.P."/>
            <person name="Wiebenga A."/>
            <person name="Stenlid J."/>
            <person name="Eastwood D."/>
            <person name="Grigoriev I.V."/>
            <person name="Berka R.M."/>
            <person name="Blanchette R.A."/>
            <person name="Kersten P."/>
            <person name="Martinez A.T."/>
            <person name="Vicuna R."/>
            <person name="Cullen D."/>
        </authorList>
    </citation>
    <scope>NUCLEOTIDE SEQUENCE [LARGE SCALE GENOMIC DNA]</scope>
    <source>
        <strain evidence="3 4">B</strain>
    </source>
</reference>
<accession>M2R664</accession>
<feature type="transmembrane region" description="Helical" evidence="2">
    <location>
        <begin position="32"/>
        <end position="52"/>
    </location>
</feature>
<dbReference type="OrthoDB" id="10691162at2759"/>
<organism evidence="3 4">
    <name type="scientific">Ceriporiopsis subvermispora (strain B)</name>
    <name type="common">White-rot fungus</name>
    <name type="synonym">Gelatoporia subvermispora</name>
    <dbReference type="NCBI Taxonomy" id="914234"/>
    <lineage>
        <taxon>Eukaryota</taxon>
        <taxon>Fungi</taxon>
        <taxon>Dikarya</taxon>
        <taxon>Basidiomycota</taxon>
        <taxon>Agaricomycotina</taxon>
        <taxon>Agaricomycetes</taxon>
        <taxon>Polyporales</taxon>
        <taxon>Gelatoporiaceae</taxon>
        <taxon>Gelatoporia</taxon>
    </lineage>
</organism>
<evidence type="ECO:0000256" key="1">
    <source>
        <dbReference type="SAM" id="MobiDB-lite"/>
    </source>
</evidence>
<sequence length="1239" mass="133927">MFPLPLVLTSIFALWVYYYGLSSTALSEPVSYGLSIVVSVFVAVANVIVTELTRARHSARLILNEAYSNYFVSGDRCWSFLEPIDLNFWLHPSSSSSDNGLGCPCSLDGSASDNHACAVNSNVHAPYPLVFWLSEMYYPASYGPYDVCPAWSPFDNHSVGATSSACPASWKPINMFGIAYTALKNVRIAIEQSVKAILSLCHVPTWLSRTFDVIVSSCNPYKLIACVLSPQLLVSIFILNAFAHAPVAINPEDHPRPRSNNAPRLWQTFGCTYPPRRDSYVMQEPQNVSGYDEEQQESKAESSAQKDEIKAFVDHLFSLQFPVPRPRHYDIPRYPVTEVFRDEPPPPPPKPTSMFALVALNPPTSFPPARRVKYVYVESTTPRRMQFPDDGQSEFLALRMKAREESERLQQEESSRKSQAQLNKNAESSCRDLVLWSAQGLNFQTHSSSPEPQQAAGSASEAIADSPSSSGTSPLSTMSVSTLAPVSLAPTVVDAKDEHQTSTPAFDNILDVHAQSQVVDKLSLPCTSPVISASLDPAAPESPAPASSEPLTCLPPHHVSAEIVDSPDNQNDTAVDLSALDAVSEVTSTARDDASSESRDESDRGGKRRRLVVDSIEDVPCDETPALVPVSDNADTSPQEATEEGPGDLALGPMYPAAPCVENGLVAEPLAIPFGLDNSFSLNTDAANYAPGDGVFDDSNLVAFLQSSTGDFQMDDFEQSAFNQDIASGLFQDTAGQPDPLESLLHNAHDAATGYLLQPEFPVPDVFPAASLFAITEPAGQMSPYLSSNIESSMPQEEWPQSSENFGVSDLPDIIVTDDFSPTPAIDPSQFQMDLSGMGYDDASSATDMDFASYTTSNLGAEWQHLMQVAGQDSYGSDMRLDQASLATYNPVDWSMGSDDVDGSHELQVTGWDPVSGMITSEEEVLLHQAFGPLSLDLEDVAMSFEEFSTNNVQPSGQDLTSGVWNLDLGNPFMLEATYPVPDGSHQPETGAIVQSFSTGAPTDQGNGANTENGSCDRSADLLAEILAFPLSRISLKEPDERSHVQPVISSEVYYDKSVLDMWSETAMEQVEASVLHAQSSHLAGDGHDDASSARYETLAENPAATSDNATPQVEVSAMTSTFSTEAQDVVGPAQNRERTPTQSEVKASSTASPMHYVPGPSQSHPVASRTSQDGHEQPSGPASVIDLPHPTGNLDLLARAADSPWRLRSRSEEGKDGPEDVDDNFHVVHEAVSPQQRL</sequence>
<feature type="compositionally biased region" description="Low complexity" evidence="1">
    <location>
        <begin position="466"/>
        <end position="478"/>
    </location>
</feature>
<keyword evidence="2" id="KW-0472">Membrane</keyword>
<protein>
    <recommendedName>
        <fullName evidence="5">Transmembrane protein</fullName>
    </recommendedName>
</protein>
<feature type="compositionally biased region" description="Basic and acidic residues" evidence="1">
    <location>
        <begin position="1210"/>
        <end position="1226"/>
    </location>
</feature>
<feature type="compositionally biased region" description="Polar residues" evidence="1">
    <location>
        <begin position="444"/>
        <end position="457"/>
    </location>
</feature>
<dbReference type="HOGENOM" id="CLU_266874_0_0_1"/>
<keyword evidence="2" id="KW-1133">Transmembrane helix</keyword>
<evidence type="ECO:0000313" key="3">
    <source>
        <dbReference type="EMBL" id="EMD33642.1"/>
    </source>
</evidence>
<evidence type="ECO:0008006" key="5">
    <source>
        <dbReference type="Google" id="ProtNLM"/>
    </source>
</evidence>
<keyword evidence="2" id="KW-0812">Transmembrane</keyword>
<feature type="compositionally biased region" description="Polar residues" evidence="1">
    <location>
        <begin position="1161"/>
        <end position="1172"/>
    </location>
</feature>
<feature type="region of interest" description="Disordered" evidence="1">
    <location>
        <begin position="535"/>
        <end position="554"/>
    </location>
</feature>
<dbReference type="AlphaFoldDB" id="M2R664"/>
<feature type="compositionally biased region" description="Low complexity" evidence="1">
    <location>
        <begin position="535"/>
        <end position="551"/>
    </location>
</feature>
<name>M2R664_CERS8</name>